<comment type="caution">
    <text evidence="1">The sequence shown here is derived from an EMBL/GenBank/DDBJ whole genome shotgun (WGS) entry which is preliminary data.</text>
</comment>
<name>A0ABT8DF65_9FLAO</name>
<dbReference type="PANTHER" id="PTHR38471:SF2">
    <property type="entry name" value="FOUR HELIX BUNDLE PROTEIN"/>
    <property type="match status" value="1"/>
</dbReference>
<protein>
    <submittedName>
        <fullName evidence="1">Four helix bundle protein</fullName>
    </submittedName>
</protein>
<dbReference type="Proteomes" id="UP001244787">
    <property type="component" value="Unassembled WGS sequence"/>
</dbReference>
<dbReference type="NCBIfam" id="TIGR02436">
    <property type="entry name" value="four helix bundle protein"/>
    <property type="match status" value="1"/>
</dbReference>
<dbReference type="Pfam" id="PF05635">
    <property type="entry name" value="23S_rRNA_IVP"/>
    <property type="match status" value="1"/>
</dbReference>
<accession>A0ABT8DF65</accession>
<dbReference type="RefSeq" id="WP_290253354.1">
    <property type="nucleotide sequence ID" value="NZ_JAUGQQ010000001.1"/>
</dbReference>
<keyword evidence="2" id="KW-1185">Reference proteome</keyword>
<evidence type="ECO:0000313" key="2">
    <source>
        <dbReference type="Proteomes" id="UP001244787"/>
    </source>
</evidence>
<sequence>MRIFSFEKLQVRQKARRLSINNYKCSKYFDVEEKIGITSQMQRASISISSNIAEVTDRYSYKDKSRFTEIYYGSVLELLNQLSLSKNFRRRISKYTEDISEIAAMPDGLCKNQVNKKYTQSTLNS</sequence>
<organism evidence="1 2">
    <name type="scientific">Aequorivita aurantiaca</name>
    <dbReference type="NCBI Taxonomy" id="3053356"/>
    <lineage>
        <taxon>Bacteria</taxon>
        <taxon>Pseudomonadati</taxon>
        <taxon>Bacteroidota</taxon>
        <taxon>Flavobacteriia</taxon>
        <taxon>Flavobacteriales</taxon>
        <taxon>Flavobacteriaceae</taxon>
        <taxon>Aequorivita</taxon>
    </lineage>
</organism>
<dbReference type="Gene3D" id="1.20.1440.60">
    <property type="entry name" value="23S rRNA-intervening sequence"/>
    <property type="match status" value="1"/>
</dbReference>
<dbReference type="SUPFAM" id="SSF158446">
    <property type="entry name" value="IVS-encoded protein-like"/>
    <property type="match status" value="1"/>
</dbReference>
<dbReference type="InterPro" id="IPR036583">
    <property type="entry name" value="23S_rRNA_IVS_sf"/>
</dbReference>
<dbReference type="PANTHER" id="PTHR38471">
    <property type="entry name" value="FOUR HELIX BUNDLE PROTEIN"/>
    <property type="match status" value="1"/>
</dbReference>
<proteinExistence type="predicted"/>
<dbReference type="InterPro" id="IPR012657">
    <property type="entry name" value="23S_rRNA-intervening_sequence"/>
</dbReference>
<gene>
    <name evidence="1" type="ORF">QRD02_02705</name>
</gene>
<reference evidence="1 2" key="1">
    <citation type="submission" date="2023-06" db="EMBL/GenBank/DDBJ databases">
        <authorList>
            <person name="Ye Y.-Q."/>
            <person name="Du Z.-J."/>
        </authorList>
    </citation>
    <scope>NUCLEOTIDE SEQUENCE [LARGE SCALE GENOMIC DNA]</scope>
    <source>
        <strain evidence="1 2">SDUM287046</strain>
    </source>
</reference>
<evidence type="ECO:0000313" key="1">
    <source>
        <dbReference type="EMBL" id="MDN3723279.1"/>
    </source>
</evidence>
<dbReference type="EMBL" id="JAUGQQ010000001">
    <property type="protein sequence ID" value="MDN3723279.1"/>
    <property type="molecule type" value="Genomic_DNA"/>
</dbReference>